<dbReference type="PROSITE" id="PS51103">
    <property type="entry name" value="PTS_EIIC_TYPE_1"/>
    <property type="match status" value="1"/>
</dbReference>
<dbReference type="Proteomes" id="UP000223982">
    <property type="component" value="Unassembled WGS sequence"/>
</dbReference>
<evidence type="ECO:0000256" key="1">
    <source>
        <dbReference type="ARBA" id="ARBA00004651"/>
    </source>
</evidence>
<keyword evidence="7 13" id="KW-0812">Transmembrane</keyword>
<dbReference type="InterPro" id="IPR018113">
    <property type="entry name" value="PTrfase_EIIB_Cys"/>
</dbReference>
<dbReference type="InterPro" id="IPR036878">
    <property type="entry name" value="Glu_permease_IIB"/>
</dbReference>
<dbReference type="InterPro" id="IPR003352">
    <property type="entry name" value="PTS_EIIC"/>
</dbReference>
<dbReference type="GO" id="GO:0005886">
    <property type="term" value="C:plasma membrane"/>
    <property type="evidence" value="ECO:0007669"/>
    <property type="project" value="UniProtKB-SubCell"/>
</dbReference>
<feature type="domain" description="PTS EIIC type-1" evidence="15">
    <location>
        <begin position="161"/>
        <end position="519"/>
    </location>
</feature>
<evidence type="ECO:0000256" key="12">
    <source>
        <dbReference type="SAM" id="MobiDB-lite"/>
    </source>
</evidence>
<feature type="region of interest" description="Disordered" evidence="12">
    <location>
        <begin position="97"/>
        <end position="118"/>
    </location>
</feature>
<evidence type="ECO:0000256" key="4">
    <source>
        <dbReference type="ARBA" id="ARBA00022597"/>
    </source>
</evidence>
<evidence type="ECO:0000256" key="9">
    <source>
        <dbReference type="ARBA" id="ARBA00022989"/>
    </source>
</evidence>
<evidence type="ECO:0000313" key="16">
    <source>
        <dbReference type="EMBL" id="AXM06031.1"/>
    </source>
</evidence>
<dbReference type="InterPro" id="IPR013013">
    <property type="entry name" value="PTS_EIIC_1"/>
</dbReference>
<dbReference type="GO" id="GO:0090588">
    <property type="term" value="F:protein-phosphocysteine-N-acetylmuramate phosphotransferase system transporter activity"/>
    <property type="evidence" value="ECO:0007669"/>
    <property type="project" value="TreeGrafter"/>
</dbReference>
<dbReference type="SUPFAM" id="SSF55604">
    <property type="entry name" value="Glucose permease domain IIB"/>
    <property type="match status" value="1"/>
</dbReference>
<keyword evidence="6" id="KW-0598">Phosphotransferase system</keyword>
<protein>
    <submittedName>
        <fullName evidence="17">PTS tagatose transporter subunit IIABC</fullName>
    </submittedName>
</protein>
<keyword evidence="8" id="KW-0418">Kinase</keyword>
<dbReference type="Pfam" id="PF02378">
    <property type="entry name" value="PTS_EIIC"/>
    <property type="match status" value="1"/>
</dbReference>
<dbReference type="Gene3D" id="3.30.1360.60">
    <property type="entry name" value="Glucose permease domain IIB"/>
    <property type="match status" value="1"/>
</dbReference>
<evidence type="ECO:0000256" key="6">
    <source>
        <dbReference type="ARBA" id="ARBA00022683"/>
    </source>
</evidence>
<keyword evidence="5" id="KW-0808">Transferase</keyword>
<dbReference type="GO" id="GO:0016301">
    <property type="term" value="F:kinase activity"/>
    <property type="evidence" value="ECO:0007669"/>
    <property type="project" value="UniProtKB-KW"/>
</dbReference>
<evidence type="ECO:0000256" key="8">
    <source>
        <dbReference type="ARBA" id="ARBA00022777"/>
    </source>
</evidence>
<dbReference type="PROSITE" id="PS51098">
    <property type="entry name" value="PTS_EIIB_TYPE_1"/>
    <property type="match status" value="1"/>
</dbReference>
<evidence type="ECO:0000313" key="17">
    <source>
        <dbReference type="EMBL" id="PHJ27464.1"/>
    </source>
</evidence>
<proteinExistence type="predicted"/>
<dbReference type="PANTHER" id="PTHR30175">
    <property type="entry name" value="PHOSPHOTRANSFERASE SYSTEM TRANSPORT PROTEIN"/>
    <property type="match status" value="1"/>
</dbReference>
<dbReference type="Pfam" id="PF00367">
    <property type="entry name" value="PTS_EIIB"/>
    <property type="match status" value="1"/>
</dbReference>
<name>A0AA44U4V7_CUTAC</name>
<dbReference type="GO" id="GO:0008982">
    <property type="term" value="F:protein-N(PI)-phosphohistidine-sugar phosphotransferase activity"/>
    <property type="evidence" value="ECO:0007669"/>
    <property type="project" value="InterPro"/>
</dbReference>
<feature type="transmembrane region" description="Helical" evidence="13">
    <location>
        <begin position="343"/>
        <end position="363"/>
    </location>
</feature>
<evidence type="ECO:0000313" key="19">
    <source>
        <dbReference type="Proteomes" id="UP000256621"/>
    </source>
</evidence>
<feature type="transmembrane region" description="Helical" evidence="13">
    <location>
        <begin position="231"/>
        <end position="250"/>
    </location>
</feature>
<dbReference type="Proteomes" id="UP000256621">
    <property type="component" value="Chromosome"/>
</dbReference>
<dbReference type="EMBL" id="LKVB01000004">
    <property type="protein sequence ID" value="PHJ27464.1"/>
    <property type="molecule type" value="Genomic_DNA"/>
</dbReference>
<feature type="transmembrane region" description="Helical" evidence="13">
    <location>
        <begin position="383"/>
        <end position="403"/>
    </location>
</feature>
<feature type="transmembrane region" description="Helical" evidence="13">
    <location>
        <begin position="299"/>
        <end position="323"/>
    </location>
</feature>
<reference evidence="17 18" key="1">
    <citation type="submission" date="2017-02" db="EMBL/GenBank/DDBJ databases">
        <title>Prevalence of linear plasmids in Propionibacterium acnes isolates obtained from cancerous prostatic tissue.</title>
        <authorList>
            <person name="Davidsson S."/>
            <person name="Bruggemann H."/>
        </authorList>
    </citation>
    <scope>NUCLEOTIDE SEQUENCE [LARGE SCALE GENOMIC DNA]</scope>
    <source>
        <strain evidence="17 18">09-9</strain>
    </source>
</reference>
<evidence type="ECO:0000256" key="11">
    <source>
        <dbReference type="PROSITE-ProRule" id="PRU00421"/>
    </source>
</evidence>
<sequence length="519" mass="54454">MRTTFACESSREEVMDYHLLAREILDLVGGPDNIESFTNCMTRLRLNLIRPQTADAEAINGLAGVLGVVEGKQLQVVVGPGHAERLRSAFGEVMGSADSASATDTDATTQVTPPGTAKRGVDSAVVETEPSPVLEGDTDIAVRTKKMVRGTQTSRVQAMFRHVGNIFVPIIPGFIACGLVTAICGIWKTIDPTVANDGWFLVLVGLGGIVIASLNFIVGHNTAQECGGSPVLGLIAGGVPYMPALAGTAATDKTAAIPLTIPIFGELQPGLGGVIGVMITAWLFTVIERRLRKVIPAAMELFLVPVVTLLLGAAASIFVIMPLSSLLMKGLTWLLVDFALAKGGIIGGFILATFFLPMVMLGIHQGLTPIHAQLIANHGFTELLPILAMAGAAQVGMAIAVLMKTRNPKLRSVIKSALPIGILGVGEPLIYGVSLPLLYPFLTACLGGGFGGAFIAWGMQNSGTFGSQAFGLSGLLMAPVISAGKWGWYLGGWLISVIMGAVLTYLFGFKDSMAERIMD</sequence>
<organism evidence="17 18">
    <name type="scientific">Cutibacterium acnes</name>
    <name type="common">Propionibacterium acnes</name>
    <dbReference type="NCBI Taxonomy" id="1747"/>
    <lineage>
        <taxon>Bacteria</taxon>
        <taxon>Bacillati</taxon>
        <taxon>Actinomycetota</taxon>
        <taxon>Actinomycetes</taxon>
        <taxon>Propionibacteriales</taxon>
        <taxon>Propionibacteriaceae</taxon>
        <taxon>Cutibacterium</taxon>
    </lineage>
</organism>
<dbReference type="RefSeq" id="WP_002521618.1">
    <property type="nucleotide sequence ID" value="NZ_CABIZT010000001.1"/>
</dbReference>
<evidence type="ECO:0000259" key="14">
    <source>
        <dbReference type="PROSITE" id="PS51098"/>
    </source>
</evidence>
<evidence type="ECO:0000256" key="2">
    <source>
        <dbReference type="ARBA" id="ARBA00022448"/>
    </source>
</evidence>
<evidence type="ECO:0000259" key="15">
    <source>
        <dbReference type="PROSITE" id="PS51103"/>
    </source>
</evidence>
<keyword evidence="3" id="KW-1003">Cell membrane</keyword>
<feature type="transmembrane region" description="Helical" evidence="13">
    <location>
        <begin position="166"/>
        <end position="187"/>
    </location>
</feature>
<dbReference type="InterPro" id="IPR001996">
    <property type="entry name" value="PTS_IIB_1"/>
</dbReference>
<evidence type="ECO:0000256" key="10">
    <source>
        <dbReference type="ARBA" id="ARBA00023136"/>
    </source>
</evidence>
<dbReference type="PANTHER" id="PTHR30175:SF3">
    <property type="entry name" value="PTS SYSTEM N-ACETYLMURAMIC ACID-SPECIFIC EIIBC COMPONENT"/>
    <property type="match status" value="1"/>
</dbReference>
<feature type="active site" description="Phosphocysteine intermediate; for EIIB activity" evidence="11">
    <location>
        <position position="40"/>
    </location>
</feature>
<evidence type="ECO:0000256" key="13">
    <source>
        <dbReference type="SAM" id="Phobius"/>
    </source>
</evidence>
<evidence type="ECO:0000256" key="3">
    <source>
        <dbReference type="ARBA" id="ARBA00022475"/>
    </source>
</evidence>
<feature type="transmembrane region" description="Helical" evidence="13">
    <location>
        <begin position="437"/>
        <end position="457"/>
    </location>
</feature>
<feature type="transmembrane region" description="Helical" evidence="13">
    <location>
        <begin position="199"/>
        <end position="219"/>
    </location>
</feature>
<accession>A0AA44U4V7</accession>
<keyword evidence="2" id="KW-0813">Transport</keyword>
<dbReference type="GO" id="GO:0009401">
    <property type="term" value="P:phosphoenolpyruvate-dependent sugar phosphotransferase system"/>
    <property type="evidence" value="ECO:0007669"/>
    <property type="project" value="UniProtKB-KW"/>
</dbReference>
<feature type="domain" description="PTS EIIB type-1" evidence="14">
    <location>
        <begin position="18"/>
        <end position="100"/>
    </location>
</feature>
<dbReference type="AlphaFoldDB" id="A0AA44U4V7"/>
<keyword evidence="10 13" id="KW-0472">Membrane</keyword>
<dbReference type="EMBL" id="CP031442">
    <property type="protein sequence ID" value="AXM06031.1"/>
    <property type="molecule type" value="Genomic_DNA"/>
</dbReference>
<dbReference type="CDD" id="cd00212">
    <property type="entry name" value="PTS_IIB_glc"/>
    <property type="match status" value="1"/>
</dbReference>
<comment type="subcellular location">
    <subcellularLocation>
        <location evidence="1">Cell membrane</location>
        <topology evidence="1">Multi-pass membrane protein</topology>
    </subcellularLocation>
</comment>
<feature type="transmembrane region" description="Helical" evidence="13">
    <location>
        <begin position="270"/>
        <end position="287"/>
    </location>
</feature>
<dbReference type="InterPro" id="IPR050558">
    <property type="entry name" value="PTS_Sugar-Specific_Components"/>
</dbReference>
<feature type="compositionally biased region" description="Low complexity" evidence="12">
    <location>
        <begin position="97"/>
        <end position="109"/>
    </location>
</feature>
<keyword evidence="9 13" id="KW-1133">Transmembrane helix</keyword>
<evidence type="ECO:0000256" key="5">
    <source>
        <dbReference type="ARBA" id="ARBA00022679"/>
    </source>
</evidence>
<gene>
    <name evidence="17" type="ORF">APS60_05845</name>
    <name evidence="16" type="ORF">DXN06_01805</name>
</gene>
<feature type="transmembrane region" description="Helical" evidence="13">
    <location>
        <begin position="488"/>
        <end position="508"/>
    </location>
</feature>
<reference evidence="16 19" key="2">
    <citation type="submission" date="2018-08" db="EMBL/GenBank/DDBJ databases">
        <title>Genome sequencing of Cutibacterium acnes KCOM 1315.</title>
        <authorList>
            <person name="Kook J.-K."/>
            <person name="Park S.-N."/>
            <person name="Lim Y.K."/>
        </authorList>
    </citation>
    <scope>NUCLEOTIDE SEQUENCE [LARGE SCALE GENOMIC DNA]</scope>
    <source>
        <strain evidence="16 19">KCOM 1315</strain>
    </source>
</reference>
<evidence type="ECO:0000256" key="7">
    <source>
        <dbReference type="ARBA" id="ARBA00022692"/>
    </source>
</evidence>
<evidence type="ECO:0000313" key="18">
    <source>
        <dbReference type="Proteomes" id="UP000223982"/>
    </source>
</evidence>
<keyword evidence="4" id="KW-0762">Sugar transport</keyword>